<feature type="transmembrane region" description="Helical" evidence="1">
    <location>
        <begin position="20"/>
        <end position="40"/>
    </location>
</feature>
<feature type="transmembrane region" description="Helical" evidence="1">
    <location>
        <begin position="204"/>
        <end position="221"/>
    </location>
</feature>
<reference evidence="3 4" key="1">
    <citation type="submission" date="2022-10" db="EMBL/GenBank/DDBJ databases">
        <title>Pararhodobacter sp. nov., isolated from marine algae.</title>
        <authorList>
            <person name="Choi B.J."/>
            <person name="Kim J.M."/>
            <person name="Lee J.K."/>
            <person name="Choi D.G."/>
            <person name="Jeon C.O."/>
        </authorList>
    </citation>
    <scope>NUCLEOTIDE SEQUENCE [LARGE SCALE GENOMIC DNA]</scope>
    <source>
        <strain evidence="3 4">ZQ420</strain>
    </source>
</reference>
<feature type="transmembrane region" description="Helical" evidence="1">
    <location>
        <begin position="357"/>
        <end position="383"/>
    </location>
</feature>
<feature type="transmembrane region" description="Helical" evidence="1">
    <location>
        <begin position="324"/>
        <end position="345"/>
    </location>
</feature>
<dbReference type="PANTHER" id="PTHR35342">
    <property type="entry name" value="TRICARBOXYLIC TRANSPORT PROTEIN"/>
    <property type="match status" value="1"/>
</dbReference>
<feature type="transmembrane region" description="Helical" evidence="1">
    <location>
        <begin position="108"/>
        <end position="133"/>
    </location>
</feature>
<feature type="transmembrane region" description="Helical" evidence="1">
    <location>
        <begin position="52"/>
        <end position="72"/>
    </location>
</feature>
<dbReference type="Proteomes" id="UP001208938">
    <property type="component" value="Unassembled WGS sequence"/>
</dbReference>
<dbReference type="PANTHER" id="PTHR35342:SF5">
    <property type="entry name" value="TRICARBOXYLIC TRANSPORT PROTEIN"/>
    <property type="match status" value="1"/>
</dbReference>
<dbReference type="InterPro" id="IPR002823">
    <property type="entry name" value="DUF112_TM"/>
</dbReference>
<gene>
    <name evidence="3" type="ORF">OKW52_08610</name>
</gene>
<evidence type="ECO:0000313" key="4">
    <source>
        <dbReference type="Proteomes" id="UP001208938"/>
    </source>
</evidence>
<feature type="transmembrane region" description="Helical" evidence="1">
    <location>
        <begin position="260"/>
        <end position="283"/>
    </location>
</feature>
<keyword evidence="1" id="KW-0812">Transmembrane</keyword>
<organism evidence="3 4">
    <name type="scientific">Pararhodobacter zhoushanensis</name>
    <dbReference type="NCBI Taxonomy" id="2479545"/>
    <lineage>
        <taxon>Bacteria</taxon>
        <taxon>Pseudomonadati</taxon>
        <taxon>Pseudomonadota</taxon>
        <taxon>Alphaproteobacteria</taxon>
        <taxon>Rhodobacterales</taxon>
        <taxon>Paracoccaceae</taxon>
        <taxon>Pararhodobacter</taxon>
    </lineage>
</organism>
<feature type="transmembrane region" description="Helical" evidence="1">
    <location>
        <begin position="469"/>
        <end position="491"/>
    </location>
</feature>
<proteinExistence type="predicted"/>
<keyword evidence="1" id="KW-0472">Membrane</keyword>
<dbReference type="RefSeq" id="WP_264505330.1">
    <property type="nucleotide sequence ID" value="NZ_JAPDFL010000001.1"/>
</dbReference>
<dbReference type="Pfam" id="PF01970">
    <property type="entry name" value="TctA"/>
    <property type="match status" value="1"/>
</dbReference>
<feature type="domain" description="DUF112" evidence="2">
    <location>
        <begin position="21"/>
        <end position="441"/>
    </location>
</feature>
<feature type="transmembrane region" description="Helical" evidence="1">
    <location>
        <begin position="389"/>
        <end position="409"/>
    </location>
</feature>
<protein>
    <submittedName>
        <fullName evidence="3">Tripartite tricarboxylate transporter permease</fullName>
    </submittedName>
</protein>
<feature type="transmembrane region" description="Helical" evidence="1">
    <location>
        <begin position="416"/>
        <end position="449"/>
    </location>
</feature>
<accession>A0ABT3GXN2</accession>
<feature type="transmembrane region" description="Helical" evidence="1">
    <location>
        <begin position="139"/>
        <end position="159"/>
    </location>
</feature>
<comment type="caution">
    <text evidence="3">The sequence shown here is derived from an EMBL/GenBank/DDBJ whole genome shotgun (WGS) entry which is preliminary data.</text>
</comment>
<name>A0ABT3GXN2_9RHOB</name>
<keyword evidence="4" id="KW-1185">Reference proteome</keyword>
<evidence type="ECO:0000256" key="1">
    <source>
        <dbReference type="SAM" id="Phobius"/>
    </source>
</evidence>
<feature type="transmembrane region" description="Helical" evidence="1">
    <location>
        <begin position="171"/>
        <end position="192"/>
    </location>
</feature>
<sequence length="510" mass="54104">MTETFSNLGLGFQTALSWSNLLFCLFGVSLGTFVGVLPGIGALATISMLLPLTFYLDPVAAIIMLAGIFYGAQYGSSTASILLNLPGSAPAAITCLDGYPMAQNGRAGLALFLTTIASFIGGSFSIILMIGFAPVLADLAISFSSAEYFAIMVLALVAASTLSNGSFLKGLTMTAVGILLGLVGTDISSGAARYTFGNVAITDGISLVALAMGLFGIAEILQNLTRGTYAKVDAKAITFRSMIPSREDWRRFWPSAGRGSVIGAIVGILPGTGPTIATFMSYAAEKRIASDPSIFGKGAIEGISSPEAANNSSVQAAFIPTLTLGIPGDAIMAVMLGALLIHGITPGPQLISTQPELFWGVIASFWIGNIFLLILNIPMIGLWVRLLTIPYHLLYPAMLFFICIGVYSVNNSSFDVLMALAFGILGYGMTQFGFSPAPLLLGFVLGPLLEEHFRRALMLSRGDLSVFVTRPVSLAFLVLTLIVLMFSMGWVRRSLKRLFRRTKMQADLNE</sequence>
<evidence type="ECO:0000313" key="3">
    <source>
        <dbReference type="EMBL" id="MCW1932315.1"/>
    </source>
</evidence>
<keyword evidence="1" id="KW-1133">Transmembrane helix</keyword>
<dbReference type="EMBL" id="JAPDFL010000001">
    <property type="protein sequence ID" value="MCW1932315.1"/>
    <property type="molecule type" value="Genomic_DNA"/>
</dbReference>
<evidence type="ECO:0000259" key="2">
    <source>
        <dbReference type="Pfam" id="PF01970"/>
    </source>
</evidence>